<evidence type="ECO:0000256" key="1">
    <source>
        <dbReference type="SAM" id="MobiDB-lite"/>
    </source>
</evidence>
<keyword evidence="3" id="KW-1185">Reference proteome</keyword>
<name>A0AAV7V3B9_PLEWA</name>
<organism evidence="2 3">
    <name type="scientific">Pleurodeles waltl</name>
    <name type="common">Iberian ribbed newt</name>
    <dbReference type="NCBI Taxonomy" id="8319"/>
    <lineage>
        <taxon>Eukaryota</taxon>
        <taxon>Metazoa</taxon>
        <taxon>Chordata</taxon>
        <taxon>Craniata</taxon>
        <taxon>Vertebrata</taxon>
        <taxon>Euteleostomi</taxon>
        <taxon>Amphibia</taxon>
        <taxon>Batrachia</taxon>
        <taxon>Caudata</taxon>
        <taxon>Salamandroidea</taxon>
        <taxon>Salamandridae</taxon>
        <taxon>Pleurodelinae</taxon>
        <taxon>Pleurodeles</taxon>
    </lineage>
</organism>
<dbReference type="Proteomes" id="UP001066276">
    <property type="component" value="Chromosome 2_2"/>
</dbReference>
<gene>
    <name evidence="2" type="ORF">NDU88_004548</name>
</gene>
<evidence type="ECO:0000313" key="3">
    <source>
        <dbReference type="Proteomes" id="UP001066276"/>
    </source>
</evidence>
<reference evidence="2" key="1">
    <citation type="journal article" date="2022" name="bioRxiv">
        <title>Sequencing and chromosome-scale assembly of the giantPleurodeles waltlgenome.</title>
        <authorList>
            <person name="Brown T."/>
            <person name="Elewa A."/>
            <person name="Iarovenko S."/>
            <person name="Subramanian E."/>
            <person name="Araus A.J."/>
            <person name="Petzold A."/>
            <person name="Susuki M."/>
            <person name="Suzuki K.-i.T."/>
            <person name="Hayashi T."/>
            <person name="Toyoda A."/>
            <person name="Oliveira C."/>
            <person name="Osipova E."/>
            <person name="Leigh N.D."/>
            <person name="Simon A."/>
            <person name="Yun M.H."/>
        </authorList>
    </citation>
    <scope>NUCLEOTIDE SEQUENCE</scope>
    <source>
        <strain evidence="2">20211129_DDA</strain>
        <tissue evidence="2">Liver</tissue>
    </source>
</reference>
<evidence type="ECO:0000313" key="2">
    <source>
        <dbReference type="EMBL" id="KAJ1195267.1"/>
    </source>
</evidence>
<accession>A0AAV7V3B9</accession>
<proteinExistence type="predicted"/>
<dbReference type="EMBL" id="JANPWB010000004">
    <property type="protein sequence ID" value="KAJ1195267.1"/>
    <property type="molecule type" value="Genomic_DNA"/>
</dbReference>
<sequence length="197" mass="19717">MPELICPPPASAPLPGVPCRCEPGQECGRGGGRSPAVGPLSWPSSRYQQGGPEGTPGSWLLLGVCSPAAAPDQGQNAAASKTPGPGVGAPEARPRRETRPNAAATASPCKVVAPGKASGAPVPSRRVALTTARPSKIQAAPAGSGQAGSRGAPEAAPQPTGPPPGRDAVWAHQPQSPRRSHGEAERGHLVAAHTSHR</sequence>
<dbReference type="AlphaFoldDB" id="A0AAV7V3B9"/>
<feature type="compositionally biased region" description="Low complexity" evidence="1">
    <location>
        <begin position="67"/>
        <end position="79"/>
    </location>
</feature>
<protein>
    <submittedName>
        <fullName evidence="2">Uncharacterized protein</fullName>
    </submittedName>
</protein>
<feature type="region of interest" description="Disordered" evidence="1">
    <location>
        <begin position="23"/>
        <end position="197"/>
    </location>
</feature>
<feature type="compositionally biased region" description="Low complexity" evidence="1">
    <location>
        <begin position="138"/>
        <end position="158"/>
    </location>
</feature>
<comment type="caution">
    <text evidence="2">The sequence shown here is derived from an EMBL/GenBank/DDBJ whole genome shotgun (WGS) entry which is preliminary data.</text>
</comment>